<dbReference type="Proteomes" id="UP000178435">
    <property type="component" value="Unassembled WGS sequence"/>
</dbReference>
<reference evidence="1 2" key="1">
    <citation type="journal article" date="2016" name="Nat. Commun.">
        <title>Thousands of microbial genomes shed light on interconnected biogeochemical processes in an aquifer system.</title>
        <authorList>
            <person name="Anantharaman K."/>
            <person name="Brown C.T."/>
            <person name="Hug L.A."/>
            <person name="Sharon I."/>
            <person name="Castelle C.J."/>
            <person name="Probst A.J."/>
            <person name="Thomas B.C."/>
            <person name="Singh A."/>
            <person name="Wilkins M.J."/>
            <person name="Karaoz U."/>
            <person name="Brodie E.L."/>
            <person name="Williams K.H."/>
            <person name="Hubbard S.S."/>
            <person name="Banfield J.F."/>
        </authorList>
    </citation>
    <scope>NUCLEOTIDE SEQUENCE [LARGE SCALE GENOMIC DNA]</scope>
</reference>
<evidence type="ECO:0000313" key="2">
    <source>
        <dbReference type="Proteomes" id="UP000178435"/>
    </source>
</evidence>
<protein>
    <submittedName>
        <fullName evidence="1">Uncharacterized protein</fullName>
    </submittedName>
</protein>
<organism evidence="1 2">
    <name type="scientific">Candidatus Schekmanbacteria bacterium RBG_16_38_11</name>
    <dbReference type="NCBI Taxonomy" id="1817880"/>
    <lineage>
        <taxon>Bacteria</taxon>
        <taxon>Candidatus Schekmaniibacteriota</taxon>
    </lineage>
</organism>
<gene>
    <name evidence="1" type="ORF">A2149_04465</name>
</gene>
<comment type="caution">
    <text evidence="1">The sequence shown here is derived from an EMBL/GenBank/DDBJ whole genome shotgun (WGS) entry which is preliminary data.</text>
</comment>
<proteinExistence type="predicted"/>
<accession>A0A1F7S343</accession>
<evidence type="ECO:0000313" key="1">
    <source>
        <dbReference type="EMBL" id="OGL47527.1"/>
    </source>
</evidence>
<dbReference type="EMBL" id="MGDF01000010">
    <property type="protein sequence ID" value="OGL47527.1"/>
    <property type="molecule type" value="Genomic_DNA"/>
</dbReference>
<name>A0A1F7S343_9BACT</name>
<sequence length="70" mass="7577">MPCPVDGDECSDLKPIDGTFPACRQAGCPVLHFRRGWKASAIREAPSCGRGASLSRKSFISEESATKVFF</sequence>
<dbReference type="AlphaFoldDB" id="A0A1F7S343"/>